<evidence type="ECO:0000256" key="10">
    <source>
        <dbReference type="ARBA" id="ARBA00023270"/>
    </source>
</evidence>
<dbReference type="GO" id="GO:0008840">
    <property type="term" value="F:4-hydroxy-tetrahydrodipicolinate synthase activity"/>
    <property type="evidence" value="ECO:0007669"/>
    <property type="project" value="UniProtKB-UniRule"/>
</dbReference>
<dbReference type="PIRSF" id="PIRSF001365">
    <property type="entry name" value="DHDPS"/>
    <property type="match status" value="1"/>
</dbReference>
<evidence type="ECO:0000256" key="1">
    <source>
        <dbReference type="ARBA" id="ARBA00003294"/>
    </source>
</evidence>
<dbReference type="PANTHER" id="PTHR12128">
    <property type="entry name" value="DIHYDRODIPICOLINATE SYNTHASE"/>
    <property type="match status" value="1"/>
</dbReference>
<keyword evidence="17" id="KW-1185">Reference proteome</keyword>
<evidence type="ECO:0000313" key="16">
    <source>
        <dbReference type="EMBL" id="KKJ76779.1"/>
    </source>
</evidence>
<dbReference type="PROSITE" id="PS00666">
    <property type="entry name" value="DHDPS_2"/>
    <property type="match status" value="1"/>
</dbReference>
<comment type="subunit">
    <text evidence="12">Homotetramer; dimer of dimers.</text>
</comment>
<feature type="active site" description="Schiff-base intermediate with substrate" evidence="12 14">
    <location>
        <position position="165"/>
    </location>
</feature>
<dbReference type="EMBL" id="LANI01000017">
    <property type="protein sequence ID" value="KKJ76779.1"/>
    <property type="molecule type" value="Genomic_DNA"/>
</dbReference>
<keyword evidence="6 12" id="KW-0028">Amino-acid biosynthesis</keyword>
<dbReference type="HAMAP" id="MF_00418">
    <property type="entry name" value="DapA"/>
    <property type="match status" value="1"/>
</dbReference>
<evidence type="ECO:0000256" key="8">
    <source>
        <dbReference type="ARBA" id="ARBA00023154"/>
    </source>
</evidence>
<dbReference type="PRINTS" id="PR00146">
    <property type="entry name" value="DHPICSNTHASE"/>
</dbReference>
<dbReference type="NCBIfam" id="TIGR00674">
    <property type="entry name" value="dapA"/>
    <property type="match status" value="1"/>
</dbReference>
<keyword evidence="8 12" id="KW-0457">Lysine biosynthesis</keyword>
<dbReference type="InterPro" id="IPR005263">
    <property type="entry name" value="DapA"/>
</dbReference>
<keyword evidence="9 12" id="KW-0456">Lyase</keyword>
<feature type="binding site" evidence="12 15">
    <location>
        <position position="49"/>
    </location>
    <ligand>
        <name>pyruvate</name>
        <dbReference type="ChEBI" id="CHEBI:15361"/>
    </ligand>
</feature>
<protein>
    <recommendedName>
        <fullName evidence="4 12">4-hydroxy-tetrahydrodipicolinate synthase</fullName>
        <shortName evidence="12">HTPA synthase</shortName>
        <ecNumber evidence="4 12">4.3.3.7</ecNumber>
    </recommendedName>
</protein>
<evidence type="ECO:0000256" key="6">
    <source>
        <dbReference type="ARBA" id="ARBA00022605"/>
    </source>
</evidence>
<dbReference type="PANTHER" id="PTHR12128:SF66">
    <property type="entry name" value="4-HYDROXY-2-OXOGLUTARATE ALDOLASE, MITOCHONDRIAL"/>
    <property type="match status" value="1"/>
</dbReference>
<dbReference type="EC" id="4.3.3.7" evidence="4 12"/>
<organism evidence="16 17">
    <name type="scientific">Kiloniella litopenaei</name>
    <dbReference type="NCBI Taxonomy" id="1549748"/>
    <lineage>
        <taxon>Bacteria</taxon>
        <taxon>Pseudomonadati</taxon>
        <taxon>Pseudomonadota</taxon>
        <taxon>Alphaproteobacteria</taxon>
        <taxon>Rhodospirillales</taxon>
        <taxon>Kiloniellaceae</taxon>
        <taxon>Kiloniella</taxon>
    </lineage>
</organism>
<name>A0A0M2R8L1_9PROT</name>
<dbReference type="InterPro" id="IPR013785">
    <property type="entry name" value="Aldolase_TIM"/>
</dbReference>
<keyword evidence="5 12" id="KW-0963">Cytoplasm</keyword>
<dbReference type="Proteomes" id="UP000034491">
    <property type="component" value="Unassembled WGS sequence"/>
</dbReference>
<comment type="catalytic activity">
    <reaction evidence="11 12">
        <text>L-aspartate 4-semialdehyde + pyruvate = (2S,4S)-4-hydroxy-2,3,4,5-tetrahydrodipicolinate + H2O + H(+)</text>
        <dbReference type="Rhea" id="RHEA:34171"/>
        <dbReference type="ChEBI" id="CHEBI:15361"/>
        <dbReference type="ChEBI" id="CHEBI:15377"/>
        <dbReference type="ChEBI" id="CHEBI:15378"/>
        <dbReference type="ChEBI" id="CHEBI:67139"/>
        <dbReference type="ChEBI" id="CHEBI:537519"/>
        <dbReference type="EC" id="4.3.3.7"/>
    </reaction>
</comment>
<dbReference type="RefSeq" id="WP_046507258.1">
    <property type="nucleotide sequence ID" value="NZ_CBDDLU010000005.1"/>
</dbReference>
<evidence type="ECO:0000256" key="15">
    <source>
        <dbReference type="PIRSR" id="PIRSR001365-2"/>
    </source>
</evidence>
<comment type="caution">
    <text evidence="16">The sequence shown here is derived from an EMBL/GenBank/DDBJ whole genome shotgun (WGS) entry which is preliminary data.</text>
</comment>
<evidence type="ECO:0000256" key="13">
    <source>
        <dbReference type="PIRNR" id="PIRNR001365"/>
    </source>
</evidence>
<comment type="subcellular location">
    <subcellularLocation>
        <location evidence="12">Cytoplasm</location>
    </subcellularLocation>
</comment>
<comment type="similarity">
    <text evidence="3 12 13">Belongs to the DapA family.</text>
</comment>
<evidence type="ECO:0000256" key="14">
    <source>
        <dbReference type="PIRSR" id="PIRSR001365-1"/>
    </source>
</evidence>
<dbReference type="UniPathway" id="UPA00034">
    <property type="reaction ID" value="UER00017"/>
</dbReference>
<dbReference type="GO" id="GO:0009089">
    <property type="term" value="P:lysine biosynthetic process via diaminopimelate"/>
    <property type="evidence" value="ECO:0007669"/>
    <property type="project" value="UniProtKB-UniRule"/>
</dbReference>
<accession>A0A0M2R8L1</accession>
<evidence type="ECO:0000313" key="17">
    <source>
        <dbReference type="Proteomes" id="UP000034491"/>
    </source>
</evidence>
<evidence type="ECO:0000256" key="7">
    <source>
        <dbReference type="ARBA" id="ARBA00022915"/>
    </source>
</evidence>
<gene>
    <name evidence="12" type="primary">dapA</name>
    <name evidence="16" type="ORF">WH95_11700</name>
</gene>
<dbReference type="InterPro" id="IPR020625">
    <property type="entry name" value="Schiff_base-form_aldolases_AS"/>
</dbReference>
<dbReference type="SMART" id="SM01130">
    <property type="entry name" value="DHDPS"/>
    <property type="match status" value="1"/>
</dbReference>
<feature type="active site" description="Proton donor/acceptor" evidence="12 14">
    <location>
        <position position="137"/>
    </location>
</feature>
<dbReference type="CDD" id="cd00950">
    <property type="entry name" value="DHDPS"/>
    <property type="match status" value="1"/>
</dbReference>
<reference evidence="16 17" key="1">
    <citation type="submission" date="2015-03" db="EMBL/GenBank/DDBJ databases">
        <title>Genome sequence of Kiloniella sp. P1-1, isolated from the gut microflora of Pacific white shrimp, Penaeus vannamei.</title>
        <authorList>
            <person name="Shao Z."/>
            <person name="Wang L."/>
            <person name="Li X."/>
        </authorList>
    </citation>
    <scope>NUCLEOTIDE SEQUENCE [LARGE SCALE GENOMIC DNA]</scope>
    <source>
        <strain evidence="16 17">P1-1</strain>
    </source>
</reference>
<comment type="function">
    <text evidence="1 12">Catalyzes the condensation of (S)-aspartate-beta-semialdehyde [(S)-ASA] and pyruvate to 4-hydroxy-tetrahydrodipicolinate (HTPA).</text>
</comment>
<dbReference type="Gene3D" id="3.20.20.70">
    <property type="entry name" value="Aldolase class I"/>
    <property type="match status" value="1"/>
</dbReference>
<dbReference type="AlphaFoldDB" id="A0A0M2R8L1"/>
<dbReference type="OrthoDB" id="9782828at2"/>
<feature type="site" description="Part of a proton relay during catalysis" evidence="12">
    <location>
        <position position="111"/>
    </location>
</feature>
<evidence type="ECO:0000256" key="5">
    <source>
        <dbReference type="ARBA" id="ARBA00022490"/>
    </source>
</evidence>
<proteinExistence type="inferred from homology"/>
<dbReference type="InterPro" id="IPR002220">
    <property type="entry name" value="DapA-like"/>
</dbReference>
<evidence type="ECO:0000256" key="2">
    <source>
        <dbReference type="ARBA" id="ARBA00005120"/>
    </source>
</evidence>
<dbReference type="GO" id="GO:0019877">
    <property type="term" value="P:diaminopimelate biosynthetic process"/>
    <property type="evidence" value="ECO:0007669"/>
    <property type="project" value="UniProtKB-UniRule"/>
</dbReference>
<feature type="binding site" evidence="12 15">
    <location>
        <position position="207"/>
    </location>
    <ligand>
        <name>pyruvate</name>
        <dbReference type="ChEBI" id="CHEBI:15361"/>
    </ligand>
</feature>
<dbReference type="SUPFAM" id="SSF51569">
    <property type="entry name" value="Aldolase"/>
    <property type="match status" value="1"/>
</dbReference>
<comment type="caution">
    <text evidence="12">Was originally thought to be a dihydrodipicolinate synthase (DHDPS), catalyzing the condensation of (S)-aspartate-beta-semialdehyde [(S)-ASA] and pyruvate to dihydrodipicolinate (DHDP). However, it was shown in E.coli that the product of the enzymatic reaction is not dihydrodipicolinate but in fact (4S)-4-hydroxy-2,3,4,5-tetrahydro-(2S)-dipicolinic acid (HTPA), and that the consecutive dehydration reaction leading to DHDP is not spontaneous but catalyzed by DapB.</text>
</comment>
<sequence>MTGPLFRGSFPALATPMLENGDVDEKRFQNFVQWQIDQGSHAVCPVGTTGESPTLGHDEHKRVTELCLEVAKGKVPVIAGAGSNSTREAIDFTRHAQEVGADAALVVTPYYNKPSQEGLFQHFKAIHDNTDIPIILYDVPGRSIVNIDVETVKRLSELPRIQGIKDATADLALPVRTRLACGDDFTLLSGEDATIVPFLSLGGHGCISVTANIAPKLCSDLHEAWWAGDYEKVSQINDILTPLHEVLFIESSPGPVKYGMSLLGWGANRLRLPLLPVSKETEDRVRAAMAHAGLIDG</sequence>
<comment type="pathway">
    <text evidence="2 12">Amino-acid biosynthesis; L-lysine biosynthesis via DAP pathway; (S)-tetrahydrodipicolinate from L-aspartate: step 3/4.</text>
</comment>
<dbReference type="GO" id="GO:0005829">
    <property type="term" value="C:cytosol"/>
    <property type="evidence" value="ECO:0007669"/>
    <property type="project" value="TreeGrafter"/>
</dbReference>
<evidence type="ECO:0000256" key="11">
    <source>
        <dbReference type="ARBA" id="ARBA00047836"/>
    </source>
</evidence>
<evidence type="ECO:0000256" key="3">
    <source>
        <dbReference type="ARBA" id="ARBA00007592"/>
    </source>
</evidence>
<evidence type="ECO:0000256" key="9">
    <source>
        <dbReference type="ARBA" id="ARBA00023239"/>
    </source>
</evidence>
<evidence type="ECO:0000256" key="12">
    <source>
        <dbReference type="HAMAP-Rule" id="MF_00418"/>
    </source>
</evidence>
<keyword evidence="7 12" id="KW-0220">Diaminopimelate biosynthesis</keyword>
<dbReference type="STRING" id="1549748.WH95_11700"/>
<keyword evidence="10 12" id="KW-0704">Schiff base</keyword>
<feature type="site" description="Part of a proton relay during catalysis" evidence="12">
    <location>
        <position position="48"/>
    </location>
</feature>
<dbReference type="Pfam" id="PF00701">
    <property type="entry name" value="DHDPS"/>
    <property type="match status" value="1"/>
</dbReference>
<dbReference type="PATRIC" id="fig|1549748.8.peg.512"/>
<evidence type="ECO:0000256" key="4">
    <source>
        <dbReference type="ARBA" id="ARBA00012086"/>
    </source>
</evidence>